<dbReference type="InterPro" id="IPR032033">
    <property type="entry name" value="Cytochrome_P460"/>
</dbReference>
<dbReference type="CDD" id="cd20753">
    <property type="entry name" value="cyt_P460_Mc-like"/>
    <property type="match status" value="1"/>
</dbReference>
<dbReference type="KEGG" id="tsph:KIH39_23595"/>
<dbReference type="AlphaFoldDB" id="A0A8E6B759"/>
<evidence type="ECO:0000313" key="2">
    <source>
        <dbReference type="EMBL" id="QVL31788.1"/>
    </source>
</evidence>
<feature type="domain" description="Cytochrome P460" evidence="1">
    <location>
        <begin position="74"/>
        <end position="198"/>
    </location>
</feature>
<proteinExistence type="predicted"/>
<protein>
    <submittedName>
        <fullName evidence="2">Cytochrome P460 family protein</fullName>
    </submittedName>
</protein>
<name>A0A8E6B759_9BACT</name>
<dbReference type="RefSeq" id="WP_213496075.1">
    <property type="nucleotide sequence ID" value="NZ_CP074694.1"/>
</dbReference>
<evidence type="ECO:0000259" key="1">
    <source>
        <dbReference type="Pfam" id="PF16694"/>
    </source>
</evidence>
<accession>A0A8E6B759</accession>
<dbReference type="EMBL" id="CP074694">
    <property type="protein sequence ID" value="QVL31788.1"/>
    <property type="molecule type" value="Genomic_DNA"/>
</dbReference>
<sequence length="202" mass="22202">MSDYRKHRSRRFIALTAILLASTPIALLGNLQSSRVDLAAAPKADPQPTGTNSKSVDWERVGDTSSPIFGIKIPEGYRQWELISVASNPQKDELKSIFGDKLAMKAYRDGTLPFPDGSTLVKLTWKREPLDGFEGAFVPGSTTMVQVMVKDAKKFATTGGWGFGRFIDGKPADEAQHKSCFGCHSKNSSVREHDFVFTHLAP</sequence>
<evidence type="ECO:0000313" key="3">
    <source>
        <dbReference type="Proteomes" id="UP000676194"/>
    </source>
</evidence>
<dbReference type="Proteomes" id="UP000676194">
    <property type="component" value="Chromosome"/>
</dbReference>
<dbReference type="InterPro" id="IPR038142">
    <property type="entry name" value="Cytochrome_P460_sp"/>
</dbReference>
<gene>
    <name evidence="2" type="ORF">KIH39_23595</name>
</gene>
<dbReference type="Gene3D" id="3.50.70.20">
    <property type="entry name" value="Cytochrome P460"/>
    <property type="match status" value="1"/>
</dbReference>
<keyword evidence="3" id="KW-1185">Reference proteome</keyword>
<reference evidence="2" key="1">
    <citation type="submission" date="2021-05" db="EMBL/GenBank/DDBJ databases">
        <title>Complete genome sequence of the cellulolytic planctomycete Telmatocola sphagniphila SP2T and characterization of the first cellulase from planctomycetes.</title>
        <authorList>
            <person name="Rakitin A.L."/>
            <person name="Beletsky A.V."/>
            <person name="Naumoff D.G."/>
            <person name="Kulichevskaya I.S."/>
            <person name="Mardanov A.V."/>
            <person name="Ravin N.V."/>
            <person name="Dedysh S.N."/>
        </authorList>
    </citation>
    <scope>NUCLEOTIDE SEQUENCE</scope>
    <source>
        <strain evidence="2">SP2T</strain>
    </source>
</reference>
<dbReference type="Pfam" id="PF16694">
    <property type="entry name" value="Cytochrome_P460"/>
    <property type="match status" value="1"/>
</dbReference>
<organism evidence="2 3">
    <name type="scientific">Telmatocola sphagniphila</name>
    <dbReference type="NCBI Taxonomy" id="1123043"/>
    <lineage>
        <taxon>Bacteria</taxon>
        <taxon>Pseudomonadati</taxon>
        <taxon>Planctomycetota</taxon>
        <taxon>Planctomycetia</taxon>
        <taxon>Gemmatales</taxon>
        <taxon>Gemmataceae</taxon>
    </lineage>
</organism>